<feature type="transmembrane region" description="Helical" evidence="10">
    <location>
        <begin position="1313"/>
        <end position="1337"/>
    </location>
</feature>
<evidence type="ECO:0000256" key="4">
    <source>
        <dbReference type="ARBA" id="ARBA00022692"/>
    </source>
</evidence>
<evidence type="ECO:0000259" key="11">
    <source>
        <dbReference type="PROSITE" id="PS50893"/>
    </source>
</evidence>
<dbReference type="InterPro" id="IPR029481">
    <property type="entry name" value="ABC_trans_N"/>
</dbReference>
<evidence type="ECO:0000256" key="6">
    <source>
        <dbReference type="ARBA" id="ARBA00022840"/>
    </source>
</evidence>
<dbReference type="OrthoDB" id="245989at2759"/>
<dbReference type="CDD" id="cd03233">
    <property type="entry name" value="ABCG_PDR_domain1"/>
    <property type="match status" value="1"/>
</dbReference>
<dbReference type="InterPro" id="IPR034003">
    <property type="entry name" value="ABCG_PDR_2"/>
</dbReference>
<keyword evidence="6" id="KW-0067">ATP-binding</keyword>
<keyword evidence="5" id="KW-0547">Nucleotide-binding</keyword>
<dbReference type="Pfam" id="PF14510">
    <property type="entry name" value="ABC_trans_N"/>
    <property type="match status" value="1"/>
</dbReference>
<evidence type="ECO:0000256" key="9">
    <source>
        <dbReference type="SAM" id="MobiDB-lite"/>
    </source>
</evidence>
<feature type="transmembrane region" description="Helical" evidence="10">
    <location>
        <begin position="1379"/>
        <end position="1398"/>
    </location>
</feature>
<dbReference type="Pfam" id="PF06422">
    <property type="entry name" value="PDR_CDR"/>
    <property type="match status" value="2"/>
</dbReference>
<feature type="region of interest" description="Disordered" evidence="9">
    <location>
        <begin position="1"/>
        <end position="54"/>
    </location>
</feature>
<dbReference type="Pfam" id="PF19055">
    <property type="entry name" value="ABC2_membrane_7"/>
    <property type="match status" value="1"/>
</dbReference>
<comment type="subcellular location">
    <subcellularLocation>
        <location evidence="1">Membrane</location>
        <topology evidence="1">Multi-pass membrane protein</topology>
    </subcellularLocation>
</comment>
<dbReference type="GO" id="GO:0016887">
    <property type="term" value="F:ATP hydrolysis activity"/>
    <property type="evidence" value="ECO:0007669"/>
    <property type="project" value="InterPro"/>
</dbReference>
<dbReference type="InterPro" id="IPR027417">
    <property type="entry name" value="P-loop_NTPase"/>
</dbReference>
<dbReference type="PANTHER" id="PTHR19241">
    <property type="entry name" value="ATP-BINDING CASSETTE TRANSPORTER"/>
    <property type="match status" value="1"/>
</dbReference>
<dbReference type="PROSITE" id="PS50893">
    <property type="entry name" value="ABC_TRANSPORTER_2"/>
    <property type="match status" value="2"/>
</dbReference>
<dbReference type="InterPro" id="IPR043926">
    <property type="entry name" value="ABCG_dom"/>
</dbReference>
<accession>A0A167SKA6</accession>
<dbReference type="STRING" id="1081102.A0A167SKA6"/>
<feature type="transmembrane region" description="Helical" evidence="10">
    <location>
        <begin position="508"/>
        <end position="528"/>
    </location>
</feature>
<dbReference type="FunFam" id="3.40.50.300:FF:000054">
    <property type="entry name" value="ABC multidrug transporter atrF"/>
    <property type="match status" value="1"/>
</dbReference>
<dbReference type="Gene3D" id="3.40.50.300">
    <property type="entry name" value="P-loop containing nucleotide triphosphate hydrolases"/>
    <property type="match status" value="2"/>
</dbReference>
<keyword evidence="8 10" id="KW-0472">Membrane</keyword>
<dbReference type="GO" id="GO:0005524">
    <property type="term" value="F:ATP binding"/>
    <property type="evidence" value="ECO:0007669"/>
    <property type="project" value="UniProtKB-KW"/>
</dbReference>
<name>A0A167SKA6_9HYPO</name>
<dbReference type="SUPFAM" id="SSF52540">
    <property type="entry name" value="P-loop containing nucleoside triphosphate hydrolases"/>
    <property type="match status" value="2"/>
</dbReference>
<dbReference type="Pfam" id="PF01061">
    <property type="entry name" value="ABC2_membrane"/>
    <property type="match status" value="2"/>
</dbReference>
<dbReference type="GO" id="GO:0016020">
    <property type="term" value="C:membrane"/>
    <property type="evidence" value="ECO:0007669"/>
    <property type="project" value="UniProtKB-SubCell"/>
</dbReference>
<dbReference type="InterPro" id="IPR010929">
    <property type="entry name" value="PDR_CDR_ABC"/>
</dbReference>
<evidence type="ECO:0000256" key="3">
    <source>
        <dbReference type="ARBA" id="ARBA00022448"/>
    </source>
</evidence>
<dbReference type="SMART" id="SM00382">
    <property type="entry name" value="AAA"/>
    <property type="match status" value="2"/>
</dbReference>
<organism evidence="12 13">
    <name type="scientific">Niveomyces insectorum RCEF 264</name>
    <dbReference type="NCBI Taxonomy" id="1081102"/>
    <lineage>
        <taxon>Eukaryota</taxon>
        <taxon>Fungi</taxon>
        <taxon>Dikarya</taxon>
        <taxon>Ascomycota</taxon>
        <taxon>Pezizomycotina</taxon>
        <taxon>Sordariomycetes</taxon>
        <taxon>Hypocreomycetidae</taxon>
        <taxon>Hypocreales</taxon>
        <taxon>Cordycipitaceae</taxon>
        <taxon>Niveomyces</taxon>
    </lineage>
</organism>
<dbReference type="InterPro" id="IPR013525">
    <property type="entry name" value="ABC2_TM"/>
</dbReference>
<feature type="transmembrane region" description="Helical" evidence="10">
    <location>
        <begin position="618"/>
        <end position="639"/>
    </location>
</feature>
<evidence type="ECO:0000256" key="7">
    <source>
        <dbReference type="ARBA" id="ARBA00022989"/>
    </source>
</evidence>
<dbReference type="PROSITE" id="PS00211">
    <property type="entry name" value="ABC_TRANSPORTER_1"/>
    <property type="match status" value="1"/>
</dbReference>
<dbReference type="EMBL" id="AZHD01000010">
    <property type="protein sequence ID" value="OAA59699.1"/>
    <property type="molecule type" value="Genomic_DNA"/>
</dbReference>
<keyword evidence="4 10" id="KW-0812">Transmembrane</keyword>
<feature type="transmembrane region" description="Helical" evidence="10">
    <location>
        <begin position="1225"/>
        <end position="1244"/>
    </location>
</feature>
<dbReference type="InterPro" id="IPR003593">
    <property type="entry name" value="AAA+_ATPase"/>
</dbReference>
<feature type="domain" description="ABC transporter" evidence="11">
    <location>
        <begin position="853"/>
        <end position="1096"/>
    </location>
</feature>
<keyword evidence="3" id="KW-0813">Transport</keyword>
<feature type="transmembrane region" description="Helical" evidence="10">
    <location>
        <begin position="1193"/>
        <end position="1213"/>
    </location>
</feature>
<feature type="transmembrane region" description="Helical" evidence="10">
    <location>
        <begin position="1349"/>
        <end position="1367"/>
    </location>
</feature>
<protein>
    <submittedName>
        <fullName evidence="12">ABC-2 type transporter</fullName>
    </submittedName>
</protein>
<gene>
    <name evidence="12" type="ORF">SPI_05897</name>
</gene>
<feature type="transmembrane region" description="Helical" evidence="10">
    <location>
        <begin position="1467"/>
        <end position="1486"/>
    </location>
</feature>
<evidence type="ECO:0000313" key="13">
    <source>
        <dbReference type="Proteomes" id="UP000076874"/>
    </source>
</evidence>
<feature type="domain" description="ABC transporter" evidence="11">
    <location>
        <begin position="141"/>
        <end position="395"/>
    </location>
</feature>
<evidence type="ECO:0000313" key="12">
    <source>
        <dbReference type="EMBL" id="OAA59699.1"/>
    </source>
</evidence>
<dbReference type="InterPro" id="IPR017871">
    <property type="entry name" value="ABC_transporter-like_CS"/>
</dbReference>
<dbReference type="Pfam" id="PF00005">
    <property type="entry name" value="ABC_tran"/>
    <property type="match status" value="2"/>
</dbReference>
<feature type="transmembrane region" description="Helical" evidence="10">
    <location>
        <begin position="759"/>
        <end position="776"/>
    </location>
</feature>
<feature type="transmembrane region" description="Helical" evidence="10">
    <location>
        <begin position="582"/>
        <end position="606"/>
    </location>
</feature>
<dbReference type="GO" id="GO:0140359">
    <property type="term" value="F:ABC-type transporter activity"/>
    <property type="evidence" value="ECO:0007669"/>
    <property type="project" value="InterPro"/>
</dbReference>
<feature type="transmembrane region" description="Helical" evidence="10">
    <location>
        <begin position="1264"/>
        <end position="1292"/>
    </location>
</feature>
<keyword evidence="13" id="KW-1185">Reference proteome</keyword>
<feature type="transmembrane region" description="Helical" evidence="10">
    <location>
        <begin position="645"/>
        <end position="667"/>
    </location>
</feature>
<evidence type="ECO:0000256" key="2">
    <source>
        <dbReference type="ARBA" id="ARBA00006012"/>
    </source>
</evidence>
<keyword evidence="7 10" id="KW-1133">Transmembrane helix</keyword>
<feature type="transmembrane region" description="Helical" evidence="10">
    <location>
        <begin position="540"/>
        <end position="562"/>
    </location>
</feature>
<dbReference type="Proteomes" id="UP000076874">
    <property type="component" value="Unassembled WGS sequence"/>
</dbReference>
<evidence type="ECO:0000256" key="5">
    <source>
        <dbReference type="ARBA" id="ARBA00022741"/>
    </source>
</evidence>
<dbReference type="CDD" id="cd03232">
    <property type="entry name" value="ABCG_PDR_domain2"/>
    <property type="match status" value="1"/>
</dbReference>
<feature type="compositionally biased region" description="Basic and acidic residues" evidence="9">
    <location>
        <begin position="40"/>
        <end position="50"/>
    </location>
</feature>
<reference evidence="12 13" key="1">
    <citation type="journal article" date="2016" name="Genome Biol. Evol.">
        <title>Divergent and convergent evolution of fungal pathogenicity.</title>
        <authorList>
            <person name="Shang Y."/>
            <person name="Xiao G."/>
            <person name="Zheng P."/>
            <person name="Cen K."/>
            <person name="Zhan S."/>
            <person name="Wang C."/>
        </authorList>
    </citation>
    <scope>NUCLEOTIDE SEQUENCE [LARGE SCALE GENOMIC DNA]</scope>
    <source>
        <strain evidence="12 13">RCEF 264</strain>
    </source>
</reference>
<evidence type="ECO:0000256" key="1">
    <source>
        <dbReference type="ARBA" id="ARBA00004141"/>
    </source>
</evidence>
<evidence type="ECO:0000256" key="8">
    <source>
        <dbReference type="ARBA" id="ARBA00023136"/>
    </source>
</evidence>
<evidence type="ECO:0000256" key="10">
    <source>
        <dbReference type="SAM" id="Phobius"/>
    </source>
</evidence>
<dbReference type="InterPro" id="IPR003439">
    <property type="entry name" value="ABC_transporter-like_ATP-bd"/>
</dbReference>
<proteinExistence type="inferred from homology"/>
<comment type="similarity">
    <text evidence="2">Belongs to the ABC transporter superfamily. ABCG family. PDR (TC 3.A.1.205) subfamily.</text>
</comment>
<dbReference type="InterPro" id="IPR034001">
    <property type="entry name" value="ABCG_PDR_1"/>
</dbReference>
<sequence length="1500" mass="166605">MTSPPEQGVCLDSSAVPKTQTSSTGEDEGDKNCLADTPSDSERHENELQRRASAVQDLAASYVRRSSHGDRANPFLADADDSPLNPKSPNFSATEWARAVVNIVSPESAPFRSAGVCFQNLSVHGFRSATDYHKDVANVWLSLADMARTVVGYGRPQVDILHQLNGLVKKGEMLVVLGPPGSGCSTFLKTVAGELNGLHVGEGSYFNYQGMTAAEMHSHHRGEAIYTAEVDVHFPMLTVSDTLTFAARARQPRHLPPGISKVDFADHLRDVIMAVFGISHTSNTMVGDEYVRGVSGGERKRVTICEAALSGAPLQCWDNSTRGLDSANALEFCRALRLETQLFSSTACVSIYQAPQAAYDLFDKALVLYEGRQIFFGRADEAKAYFVGLGFACPPRQTTPDFLTSMTAPGERIVRPGFEAQVPRTPDEFAAAWTKSAPYQALQAQIKQFKVDHPINGPDADAFRASKKAQQARGQRTKSPYILSYPQQIQLCLWRGWKRLTGDPGVTIGGLIAHAILAIIVGSLFFNLDQTSSTFFNRGALLFYACLLNAFSSALEILTLFAQRPIVEKHRRYAFYHPSAEAVASMLCSMPNKIADSIIFNIIIYFMTDLRREPGAFFFFWLISFSTVLVMSMIFRTIGSASRSLFQALVPAGLLMLDLIIFTGFVLPQRYMLGWSRWLNYLDPLAYAFESLMVNEFHGRKFTCDQYVPNGDLAPYARVSGENRACRSVGSRPGQDYILGDDYLRSAFDYSWDHRWRNFGIIVAFTVAIMVGYLVTAELVPEKKSRGEVLVYRRGHKPLAAAGGFTEKINNNDPEAAVSQIGPVSAPKWERDFGGGGGIKGRSGLLQQHTSVFQWHDVCYDIKIKKTTRRILDHVDGWVKPGTLTALMGVSGAGKTSLLDCLADRTAVGVITGEMLVNGYPRGPSFQRSTGYVQQQDLHLPTSTVREALHFSALLRQPAHVPRADKLAYVEEVVTLLEMEDYADAIIGVPGEGLNVEQRKRLTIAVELVAKPPLLLFVDEPTSGLDSQTSWAILDLLDKLTKAGQAIICTIHQPSAVLFQRFDRLLLLAEGGKTVYFGEIGDQYQTMAGYFVRNGGRPCPPDANPAEWMLETIGAAPGSTTDIDWFKTWRESPEYRAVQRELEAMKAEKRHLPPVVTTSKDSEGYGEFAAPFAVQLRENLFRVFQQYWRTPTYIYAKAALCTLIPLFIGFIFFRAKNSIQGLQSQMFSIFNLFTIFGQIVQQSIPQFVIQRSLYEARERPAKVYSWKVFILAQIFVELPWNCLMAVFMYCSWYYPIALFRNTELEHQTAERGALVFLFLLIFMVFAGTFSTFMVSGFNSASAGGTLADLMFSFCLMFCGVLVPLGSLPRFWIFMYRVSPFTYMVSGVLSAAVANAAVVCADNELLSFAPANGSSCGDYMAAYIQSNTGYLMDNGSTTECLFCPISETNNYLASVNVYYGDRWRNFGILWAYILFNIAGALVIYRLARVPKKRTAPKHKEE</sequence>
<comment type="caution">
    <text evidence="12">The sequence shown here is derived from an EMBL/GenBank/DDBJ whole genome shotgun (WGS) entry which is preliminary data.</text>
</comment>